<dbReference type="InterPro" id="IPR000467">
    <property type="entry name" value="G_patch_dom"/>
</dbReference>
<evidence type="ECO:0000256" key="3">
    <source>
        <dbReference type="ARBA" id="ARBA00023242"/>
    </source>
</evidence>
<dbReference type="VEuPathDB" id="FungiDB:TAPDE_003177"/>
<evidence type="ECO:0000256" key="2">
    <source>
        <dbReference type="ARBA" id="ARBA00022884"/>
    </source>
</evidence>
<dbReference type="InterPro" id="IPR035979">
    <property type="entry name" value="RBD_domain_sf"/>
</dbReference>
<dbReference type="PANTHER" id="PTHR13948">
    <property type="entry name" value="RNA-BINDING PROTEIN"/>
    <property type="match status" value="1"/>
</dbReference>
<feature type="compositionally biased region" description="Basic and acidic residues" evidence="4">
    <location>
        <begin position="365"/>
        <end position="375"/>
    </location>
</feature>
<dbReference type="AlphaFoldDB" id="R4XI06"/>
<feature type="region of interest" description="Disordered" evidence="4">
    <location>
        <begin position="355"/>
        <end position="378"/>
    </location>
</feature>
<feature type="region of interest" description="Disordered" evidence="4">
    <location>
        <begin position="295"/>
        <end position="323"/>
    </location>
</feature>
<dbReference type="PANTHER" id="PTHR13948:SF3">
    <property type="entry name" value="FI21118P1"/>
    <property type="match status" value="1"/>
</dbReference>
<dbReference type="InterPro" id="IPR055494">
    <property type="entry name" value="DUF7066"/>
</dbReference>
<protein>
    <submittedName>
        <fullName evidence="6">Rna-binding protein</fullName>
    </submittedName>
</protein>
<evidence type="ECO:0000256" key="1">
    <source>
        <dbReference type="ARBA" id="ARBA00004123"/>
    </source>
</evidence>
<evidence type="ECO:0000259" key="5">
    <source>
        <dbReference type="PROSITE" id="PS50174"/>
    </source>
</evidence>
<comment type="subcellular location">
    <subcellularLocation>
        <location evidence="1">Nucleus</location>
    </subcellularLocation>
</comment>
<dbReference type="STRING" id="1097556.R4XI06"/>
<evidence type="ECO:0000256" key="4">
    <source>
        <dbReference type="SAM" id="MobiDB-lite"/>
    </source>
</evidence>
<feature type="compositionally biased region" description="Basic and acidic residues" evidence="4">
    <location>
        <begin position="241"/>
        <end position="253"/>
    </location>
</feature>
<dbReference type="Pfam" id="PF23217">
    <property type="entry name" value="DUF7066"/>
    <property type="match status" value="1"/>
</dbReference>
<evidence type="ECO:0000313" key="7">
    <source>
        <dbReference type="Proteomes" id="UP000013776"/>
    </source>
</evidence>
<accession>R4XI06</accession>
<feature type="compositionally biased region" description="Basic and acidic residues" evidence="4">
    <location>
        <begin position="221"/>
        <end position="233"/>
    </location>
</feature>
<dbReference type="PROSITE" id="PS50174">
    <property type="entry name" value="G_PATCH"/>
    <property type="match status" value="1"/>
</dbReference>
<gene>
    <name evidence="6" type="ORF">TAPDE_003177</name>
</gene>
<reference evidence="6 7" key="1">
    <citation type="journal article" date="2013" name="MBio">
        <title>Genome sequencing of the plant pathogen Taphrina deformans, the causal agent of peach leaf curl.</title>
        <authorList>
            <person name="Cisse O.H."/>
            <person name="Almeida J.M.G.C.F."/>
            <person name="Fonseca A."/>
            <person name="Kumar A.A."/>
            <person name="Salojaervi J."/>
            <person name="Overmyer K."/>
            <person name="Hauser P.M."/>
            <person name="Pagni M."/>
        </authorList>
    </citation>
    <scope>NUCLEOTIDE SEQUENCE [LARGE SCALE GENOMIC DNA]</scope>
    <source>
        <strain evidence="7">PYCC 5710 / ATCC 11124 / CBS 356.35 / IMI 108563 / JCM 9778 / NBRC 8474</strain>
    </source>
</reference>
<dbReference type="GO" id="GO:0003723">
    <property type="term" value="F:RNA binding"/>
    <property type="evidence" value="ECO:0007669"/>
    <property type="project" value="UniProtKB-KW"/>
</dbReference>
<dbReference type="eggNOG" id="KOG0154">
    <property type="taxonomic scope" value="Eukaryota"/>
</dbReference>
<dbReference type="GO" id="GO:0000398">
    <property type="term" value="P:mRNA splicing, via spliceosome"/>
    <property type="evidence" value="ECO:0007669"/>
    <property type="project" value="TreeGrafter"/>
</dbReference>
<dbReference type="OrthoDB" id="29221at2759"/>
<dbReference type="EMBL" id="CAHR02000118">
    <property type="protein sequence ID" value="CCG83032.1"/>
    <property type="molecule type" value="Genomic_DNA"/>
</dbReference>
<dbReference type="SMART" id="SM00443">
    <property type="entry name" value="G_patch"/>
    <property type="match status" value="1"/>
</dbReference>
<keyword evidence="7" id="KW-1185">Reference proteome</keyword>
<dbReference type="GO" id="GO:0005634">
    <property type="term" value="C:nucleus"/>
    <property type="evidence" value="ECO:0007669"/>
    <property type="project" value="UniProtKB-SubCell"/>
</dbReference>
<evidence type="ECO:0000313" key="6">
    <source>
        <dbReference type="EMBL" id="CCG83032.1"/>
    </source>
</evidence>
<feature type="region of interest" description="Disordered" evidence="4">
    <location>
        <begin position="221"/>
        <end position="272"/>
    </location>
</feature>
<name>R4XI06_TAPDE</name>
<proteinExistence type="predicted"/>
<comment type="caution">
    <text evidence="6">The sequence shown here is derived from an EMBL/GenBank/DDBJ whole genome shotgun (WGS) entry which is preliminary data.</text>
</comment>
<organism evidence="6 7">
    <name type="scientific">Taphrina deformans (strain PYCC 5710 / ATCC 11124 / CBS 356.35 / IMI 108563 / JCM 9778 / NBRC 8474)</name>
    <name type="common">Peach leaf curl fungus</name>
    <name type="synonym">Lalaria deformans</name>
    <dbReference type="NCBI Taxonomy" id="1097556"/>
    <lineage>
        <taxon>Eukaryota</taxon>
        <taxon>Fungi</taxon>
        <taxon>Dikarya</taxon>
        <taxon>Ascomycota</taxon>
        <taxon>Taphrinomycotina</taxon>
        <taxon>Taphrinomycetes</taxon>
        <taxon>Taphrinales</taxon>
        <taxon>Taphrinaceae</taxon>
        <taxon>Taphrina</taxon>
    </lineage>
</organism>
<dbReference type="Pfam" id="PF01585">
    <property type="entry name" value="G-patch"/>
    <property type="match status" value="1"/>
</dbReference>
<sequence length="402" mass="43947">MGTLPSQFLQVRDLHPETTAQHIVTAITKLQGVQIRRLLLLEGREDEHVPVAFVEFQDSAAAAQALALAAALPGKGFSVKGKPAGLSFIHVGVFVPVYGNVEPGVFKATDSSQLLAYWNTEYRCSVFIPENAIPEAEVDSDESRKRKDGNEHARRKKAKALGTGVTVKSGSGGMISHWSKKQEELNEAIAPSVKHTSYADLKIMACLLCSRKFKTEAEIDQHESQSELHRKNLDNSTLVAKADERVRARDPDALRPPQPPPLPPTTDQQDNIVPEYRNRALERRIQIKQAGGTIEVPTAKHKRPEPRSLSPPADRAAKAESKGRQLMNKMGYVSGGLGSTGQGRSDIVKAETYLPGVGLGSQGGKLDDREAEARRGTGSYSEFVASVKENARSRYDREQGIE</sequence>
<keyword evidence="3" id="KW-0539">Nucleus</keyword>
<feature type="domain" description="G-patch" evidence="5">
    <location>
        <begin position="319"/>
        <end position="364"/>
    </location>
</feature>
<dbReference type="Proteomes" id="UP000013776">
    <property type="component" value="Unassembled WGS sequence"/>
</dbReference>
<dbReference type="SUPFAM" id="SSF54928">
    <property type="entry name" value="RNA-binding domain, RBD"/>
    <property type="match status" value="1"/>
</dbReference>
<keyword evidence="2" id="KW-0694">RNA-binding</keyword>
<feature type="region of interest" description="Disordered" evidence="4">
    <location>
        <begin position="137"/>
        <end position="161"/>
    </location>
</feature>
<feature type="compositionally biased region" description="Basic and acidic residues" evidence="4">
    <location>
        <begin position="141"/>
        <end position="152"/>
    </location>
</feature>
<feature type="compositionally biased region" description="Pro residues" evidence="4">
    <location>
        <begin position="254"/>
        <end position="264"/>
    </location>
</feature>